<reference evidence="2 3" key="1">
    <citation type="submission" date="2016-12" db="EMBL/GenBank/DDBJ databases">
        <authorList>
            <person name="Song W.-J."/>
            <person name="Kurnit D.M."/>
        </authorList>
    </citation>
    <scope>NUCLEOTIDE SEQUENCE [LARGE SCALE GENOMIC DNA]</scope>
    <source>
        <strain evidence="2 3">IMCC3135</strain>
    </source>
</reference>
<sequence>MPKLLVKLCLAVCLLSTSTFLSAHGPTRKKVTETIQINVPASEVWEIIGDFGSADVWLPMVTGIESEGGNEPKAKRTLILAPDVKVYEELKKHSDEKMSYTYKIPVKTHDVAILPVNNYSSTISVKDSGTGSIVTWKGAFYRGYPNNDPPAELNDDAAIAAVTGLYKAGLEHLKTLAESQ</sequence>
<keyword evidence="3" id="KW-1185">Reference proteome</keyword>
<organism evidence="2 3">
    <name type="scientific">Granulosicoccus antarcticus IMCC3135</name>
    <dbReference type="NCBI Taxonomy" id="1192854"/>
    <lineage>
        <taxon>Bacteria</taxon>
        <taxon>Pseudomonadati</taxon>
        <taxon>Pseudomonadota</taxon>
        <taxon>Gammaproteobacteria</taxon>
        <taxon>Chromatiales</taxon>
        <taxon>Granulosicoccaceae</taxon>
        <taxon>Granulosicoccus</taxon>
    </lineage>
</organism>
<dbReference type="OrthoDB" id="1364128at2"/>
<keyword evidence="1" id="KW-0732">Signal</keyword>
<dbReference type="Proteomes" id="UP000250079">
    <property type="component" value="Chromosome"/>
</dbReference>
<dbReference type="KEGG" id="gai:IMCC3135_00425"/>
<evidence type="ECO:0000313" key="3">
    <source>
        <dbReference type="Proteomes" id="UP000250079"/>
    </source>
</evidence>
<dbReference type="InterPro" id="IPR019587">
    <property type="entry name" value="Polyketide_cyclase/dehydratase"/>
</dbReference>
<accession>A0A2Z2NJG7</accession>
<evidence type="ECO:0000313" key="2">
    <source>
        <dbReference type="EMBL" id="ASJ70211.1"/>
    </source>
</evidence>
<evidence type="ECO:0008006" key="4">
    <source>
        <dbReference type="Google" id="ProtNLM"/>
    </source>
</evidence>
<dbReference type="PANTHER" id="PTHR39332">
    <property type="entry name" value="BLL4707 PROTEIN"/>
    <property type="match status" value="1"/>
</dbReference>
<feature type="chain" id="PRO_5016362154" description="MxaD protein" evidence="1">
    <location>
        <begin position="24"/>
        <end position="180"/>
    </location>
</feature>
<dbReference type="AlphaFoldDB" id="A0A2Z2NJG7"/>
<proteinExistence type="predicted"/>
<dbReference type="CDD" id="cd07821">
    <property type="entry name" value="PYR_PYL_RCAR_like"/>
    <property type="match status" value="1"/>
</dbReference>
<dbReference type="RefSeq" id="WP_088915774.1">
    <property type="nucleotide sequence ID" value="NZ_CP018632.1"/>
</dbReference>
<dbReference type="EMBL" id="CP018632">
    <property type="protein sequence ID" value="ASJ70211.1"/>
    <property type="molecule type" value="Genomic_DNA"/>
</dbReference>
<dbReference type="SUPFAM" id="SSF55961">
    <property type="entry name" value="Bet v1-like"/>
    <property type="match status" value="1"/>
</dbReference>
<evidence type="ECO:0000256" key="1">
    <source>
        <dbReference type="SAM" id="SignalP"/>
    </source>
</evidence>
<dbReference type="Pfam" id="PF10604">
    <property type="entry name" value="Polyketide_cyc2"/>
    <property type="match status" value="1"/>
</dbReference>
<name>A0A2Z2NJG7_9GAMM</name>
<gene>
    <name evidence="2" type="ORF">IMCC3135_00425</name>
</gene>
<protein>
    <recommendedName>
        <fullName evidence="4">MxaD protein</fullName>
    </recommendedName>
</protein>
<dbReference type="Gene3D" id="3.30.530.20">
    <property type="match status" value="1"/>
</dbReference>
<dbReference type="InterPro" id="IPR023393">
    <property type="entry name" value="START-like_dom_sf"/>
</dbReference>
<feature type="signal peptide" evidence="1">
    <location>
        <begin position="1"/>
        <end position="23"/>
    </location>
</feature>
<dbReference type="PANTHER" id="PTHR39332:SF7">
    <property type="entry name" value="SRPBCC FAMILY PROTEIN"/>
    <property type="match status" value="1"/>
</dbReference>